<evidence type="ECO:0000313" key="3">
    <source>
        <dbReference type="EMBL" id="WOK07255.1"/>
    </source>
</evidence>
<keyword evidence="4" id="KW-1185">Reference proteome</keyword>
<dbReference type="RefSeq" id="WP_317489941.1">
    <property type="nucleotide sequence ID" value="NZ_CP136051.1"/>
</dbReference>
<dbReference type="Pfam" id="PF13590">
    <property type="entry name" value="DUF4136"/>
    <property type="match status" value="1"/>
</dbReference>
<protein>
    <submittedName>
        <fullName evidence="3">DUF4136 domain-containing protein</fullName>
    </submittedName>
</protein>
<keyword evidence="1" id="KW-1133">Transmembrane helix</keyword>
<name>A0ABZ0ITF9_9BACT</name>
<keyword evidence="1" id="KW-0472">Membrane</keyword>
<accession>A0ABZ0ITF9</accession>
<feature type="domain" description="DUF4136" evidence="2">
    <location>
        <begin position="30"/>
        <end position="194"/>
    </location>
</feature>
<dbReference type="PROSITE" id="PS51257">
    <property type="entry name" value="PROKAR_LIPOPROTEIN"/>
    <property type="match status" value="1"/>
</dbReference>
<feature type="transmembrane region" description="Helical" evidence="1">
    <location>
        <begin position="6"/>
        <end position="22"/>
    </location>
</feature>
<evidence type="ECO:0000256" key="1">
    <source>
        <dbReference type="SAM" id="Phobius"/>
    </source>
</evidence>
<keyword evidence="1" id="KW-0812">Transmembrane</keyword>
<organism evidence="3 4">
    <name type="scientific">Imperialibacter roseus</name>
    <dbReference type="NCBI Taxonomy" id="1324217"/>
    <lineage>
        <taxon>Bacteria</taxon>
        <taxon>Pseudomonadati</taxon>
        <taxon>Bacteroidota</taxon>
        <taxon>Cytophagia</taxon>
        <taxon>Cytophagales</taxon>
        <taxon>Flammeovirgaceae</taxon>
        <taxon>Imperialibacter</taxon>
    </lineage>
</organism>
<evidence type="ECO:0000259" key="2">
    <source>
        <dbReference type="Pfam" id="PF13590"/>
    </source>
</evidence>
<dbReference type="EMBL" id="CP136051">
    <property type="protein sequence ID" value="WOK07255.1"/>
    <property type="molecule type" value="Genomic_DNA"/>
</dbReference>
<sequence length="201" mass="23348">MTIKNIFIFIGIITAVVSCNVYRDVQIFKDKKADFGQYQTYAWLPEAEHPADSACTDDLIRRNIRNYFTHCLTQRKLRSDTINAQLLLRIEWLSHAREVNLPPVYDLPEFFDIGYYYAPTLYLRGGKLTGKPGWRNPYMSPEKVEYIHGGVKLTAIDRQTNQLVWEGVAQGDLYDLKVMLEDLHPAVHKMMKQFSIKITTN</sequence>
<gene>
    <name evidence="3" type="ORF">RT717_01290</name>
</gene>
<dbReference type="Proteomes" id="UP001302349">
    <property type="component" value="Chromosome"/>
</dbReference>
<proteinExistence type="predicted"/>
<evidence type="ECO:0000313" key="4">
    <source>
        <dbReference type="Proteomes" id="UP001302349"/>
    </source>
</evidence>
<reference evidence="3 4" key="1">
    <citation type="journal article" date="2023" name="Microbiol. Resour. Announc.">
        <title>Complete Genome Sequence of Imperialibacter roseus strain P4T.</title>
        <authorList>
            <person name="Tizabi D.R."/>
            <person name="Bachvaroff T."/>
            <person name="Hill R.T."/>
        </authorList>
    </citation>
    <scope>NUCLEOTIDE SEQUENCE [LARGE SCALE GENOMIC DNA]</scope>
    <source>
        <strain evidence="3 4">P4T</strain>
    </source>
</reference>
<dbReference type="Gene3D" id="3.30.160.670">
    <property type="match status" value="1"/>
</dbReference>
<dbReference type="InterPro" id="IPR025411">
    <property type="entry name" value="DUF4136"/>
</dbReference>